<sequence length="334" mass="36921">MIGRRFTLTAGSARRTTPLAGSGDDNGTAGSVQGGSVHKKLFIPGPTEVREEVLKAQANWMIGHRSKDFGELYHRCVTKTAQVLDTKHHVMWFTSSGTGTMEGALRNTVTGKVLHTVNGAFSSRWYKISQACGKDAAKIDVEWGKAVQPEMIDAELAKGGYQAITLTQNETSTGVRVPIEEIARMMQEKYPDILILVDAVSGLMGDWFEIDKLGLDVVVASSQKAVALPPGLAVAIVSQRALDKCRTVTDRGYYFDYDAMLKRYDKDHQTPTTPAISLFWALDVQLDAMLKETMPGRYRRHVEMAEYTRGWVQKHFALFPEPGFESVTLTTATN</sequence>
<reference evidence="9" key="1">
    <citation type="journal article" date="2020" name="mSystems">
        <title>Genome- and Community-Level Interaction Insights into Carbon Utilization and Element Cycling Functions of Hydrothermarchaeota in Hydrothermal Sediment.</title>
        <authorList>
            <person name="Zhou Z."/>
            <person name="Liu Y."/>
            <person name="Xu W."/>
            <person name="Pan J."/>
            <person name="Luo Z.H."/>
            <person name="Li M."/>
        </authorList>
    </citation>
    <scope>NUCLEOTIDE SEQUENCE [LARGE SCALE GENOMIC DNA]</scope>
    <source>
        <strain evidence="9">SpSt-1182</strain>
    </source>
</reference>
<dbReference type="InterPro" id="IPR015422">
    <property type="entry name" value="PyrdxlP-dep_Trfase_small"/>
</dbReference>
<evidence type="ECO:0000256" key="2">
    <source>
        <dbReference type="ARBA" id="ARBA00009236"/>
    </source>
</evidence>
<dbReference type="PIRSF" id="PIRSF000524">
    <property type="entry name" value="SPT"/>
    <property type="match status" value="1"/>
</dbReference>
<dbReference type="Proteomes" id="UP000885672">
    <property type="component" value="Unassembled WGS sequence"/>
</dbReference>
<accession>A0A7V0XEZ2</accession>
<proteinExistence type="inferred from homology"/>
<dbReference type="Gene3D" id="3.40.640.10">
    <property type="entry name" value="Type I PLP-dependent aspartate aminotransferase-like (Major domain)"/>
    <property type="match status" value="1"/>
</dbReference>
<comment type="caution">
    <text evidence="9">The sequence shown here is derived from an EMBL/GenBank/DDBJ whole genome shotgun (WGS) entry which is preliminary data.</text>
</comment>
<dbReference type="InterPro" id="IPR015424">
    <property type="entry name" value="PyrdxlP-dep_Trfase"/>
</dbReference>
<dbReference type="Pfam" id="PF00266">
    <property type="entry name" value="Aminotran_5"/>
    <property type="match status" value="1"/>
</dbReference>
<dbReference type="PROSITE" id="PS00595">
    <property type="entry name" value="AA_TRANSFER_CLASS_5"/>
    <property type="match status" value="1"/>
</dbReference>
<dbReference type="SUPFAM" id="SSF53383">
    <property type="entry name" value="PLP-dependent transferases"/>
    <property type="match status" value="1"/>
</dbReference>
<feature type="region of interest" description="Disordered" evidence="7">
    <location>
        <begin position="13"/>
        <end position="35"/>
    </location>
</feature>
<evidence type="ECO:0000256" key="1">
    <source>
        <dbReference type="ARBA" id="ARBA00001933"/>
    </source>
</evidence>
<dbReference type="GO" id="GO:0019265">
    <property type="term" value="P:glycine biosynthetic process, by transamination of glyoxylate"/>
    <property type="evidence" value="ECO:0007669"/>
    <property type="project" value="TreeGrafter"/>
</dbReference>
<evidence type="ECO:0000256" key="6">
    <source>
        <dbReference type="RuleBase" id="RU004504"/>
    </source>
</evidence>
<dbReference type="InterPro" id="IPR000192">
    <property type="entry name" value="Aminotrans_V_dom"/>
</dbReference>
<comment type="similarity">
    <text evidence="2 5">Belongs to the class-V pyridoxal-phosphate-dependent aminotransferase family.</text>
</comment>
<keyword evidence="3 4" id="KW-0663">Pyridoxal phosphate</keyword>
<dbReference type="GO" id="GO:0008453">
    <property type="term" value="F:alanine-glyoxylate transaminase activity"/>
    <property type="evidence" value="ECO:0007669"/>
    <property type="project" value="TreeGrafter"/>
</dbReference>
<dbReference type="AlphaFoldDB" id="A0A7V0XEZ2"/>
<dbReference type="InterPro" id="IPR020578">
    <property type="entry name" value="Aminotrans_V_PyrdxlP_BS"/>
</dbReference>
<evidence type="ECO:0000313" key="9">
    <source>
        <dbReference type="EMBL" id="HDQ99156.1"/>
    </source>
</evidence>
<dbReference type="InterPro" id="IPR015421">
    <property type="entry name" value="PyrdxlP-dep_Trfase_major"/>
</dbReference>
<evidence type="ECO:0000259" key="8">
    <source>
        <dbReference type="Pfam" id="PF00266"/>
    </source>
</evidence>
<evidence type="ECO:0000256" key="3">
    <source>
        <dbReference type="ARBA" id="ARBA00022898"/>
    </source>
</evidence>
<keyword evidence="9" id="KW-0032">Aminotransferase</keyword>
<evidence type="ECO:0000256" key="7">
    <source>
        <dbReference type="SAM" id="MobiDB-lite"/>
    </source>
</evidence>
<feature type="non-terminal residue" evidence="9">
    <location>
        <position position="334"/>
    </location>
</feature>
<feature type="modified residue" description="N6-(pyridoxal phosphate)lysine" evidence="4">
    <location>
        <position position="224"/>
    </location>
</feature>
<keyword evidence="9" id="KW-0808">Transferase</keyword>
<comment type="cofactor">
    <cofactor evidence="1 4 6">
        <name>pyridoxal 5'-phosphate</name>
        <dbReference type="ChEBI" id="CHEBI:597326"/>
    </cofactor>
</comment>
<name>A0A7V0XEZ2_UNCW3</name>
<dbReference type="EMBL" id="DSBX01000097">
    <property type="protein sequence ID" value="HDQ99156.1"/>
    <property type="molecule type" value="Genomic_DNA"/>
</dbReference>
<dbReference type="PANTHER" id="PTHR21152">
    <property type="entry name" value="AMINOTRANSFERASE CLASS V"/>
    <property type="match status" value="1"/>
</dbReference>
<dbReference type="GO" id="GO:0004760">
    <property type="term" value="F:L-serine-pyruvate transaminase activity"/>
    <property type="evidence" value="ECO:0007669"/>
    <property type="project" value="TreeGrafter"/>
</dbReference>
<dbReference type="PANTHER" id="PTHR21152:SF40">
    <property type="entry name" value="ALANINE--GLYOXYLATE AMINOTRANSFERASE"/>
    <property type="match status" value="1"/>
</dbReference>
<organism evidence="9">
    <name type="scientific">candidate division WOR-3 bacterium</name>
    <dbReference type="NCBI Taxonomy" id="2052148"/>
    <lineage>
        <taxon>Bacteria</taxon>
        <taxon>Bacteria division WOR-3</taxon>
    </lineage>
</organism>
<feature type="domain" description="Aminotransferase class V" evidence="8">
    <location>
        <begin position="56"/>
        <end position="257"/>
    </location>
</feature>
<protein>
    <submittedName>
        <fullName evidence="9">Alanine--glyoxylate aminotransferase family protein</fullName>
    </submittedName>
</protein>
<dbReference type="InterPro" id="IPR024169">
    <property type="entry name" value="SP_NH2Trfase/AEP_transaminase"/>
</dbReference>
<gene>
    <name evidence="9" type="ORF">ENN51_02565</name>
</gene>
<evidence type="ECO:0000256" key="5">
    <source>
        <dbReference type="RuleBase" id="RU004075"/>
    </source>
</evidence>
<evidence type="ECO:0000256" key="4">
    <source>
        <dbReference type="PIRSR" id="PIRSR000524-50"/>
    </source>
</evidence>
<dbReference type="Gene3D" id="3.90.1150.10">
    <property type="entry name" value="Aspartate Aminotransferase, domain 1"/>
    <property type="match status" value="1"/>
</dbReference>